<keyword evidence="7 9" id="KW-0067">ATP-binding</keyword>
<comment type="catalytic activity">
    <reaction evidence="9">
        <text>GMP + ATP = GDP + ADP</text>
        <dbReference type="Rhea" id="RHEA:20780"/>
        <dbReference type="ChEBI" id="CHEBI:30616"/>
        <dbReference type="ChEBI" id="CHEBI:58115"/>
        <dbReference type="ChEBI" id="CHEBI:58189"/>
        <dbReference type="ChEBI" id="CHEBI:456216"/>
        <dbReference type="EC" id="2.7.4.8"/>
    </reaction>
</comment>
<dbReference type="NCBIfam" id="TIGR03263">
    <property type="entry name" value="guanyl_kin"/>
    <property type="match status" value="1"/>
</dbReference>
<keyword evidence="4 9" id="KW-0808">Transferase</keyword>
<dbReference type="Gene3D" id="3.40.50.300">
    <property type="entry name" value="P-loop containing nucleotide triphosphate hydrolases"/>
    <property type="match status" value="1"/>
</dbReference>
<keyword evidence="6 9" id="KW-0418">Kinase</keyword>
<dbReference type="GO" id="GO:0005829">
    <property type="term" value="C:cytosol"/>
    <property type="evidence" value="ECO:0007669"/>
    <property type="project" value="TreeGrafter"/>
</dbReference>
<name>A0AAT9IGP7_9GAMM</name>
<evidence type="ECO:0000256" key="1">
    <source>
        <dbReference type="ARBA" id="ARBA00005790"/>
    </source>
</evidence>
<dbReference type="InterPro" id="IPR027417">
    <property type="entry name" value="P-loop_NTPase"/>
</dbReference>
<dbReference type="CDD" id="cd00071">
    <property type="entry name" value="GMPK"/>
    <property type="match status" value="1"/>
</dbReference>
<comment type="similarity">
    <text evidence="1 9">Belongs to the guanylate kinase family.</text>
</comment>
<feature type="binding site" evidence="9">
    <location>
        <begin position="11"/>
        <end position="18"/>
    </location>
    <ligand>
        <name>ATP</name>
        <dbReference type="ChEBI" id="CHEBI:30616"/>
    </ligand>
</feature>
<dbReference type="GO" id="GO:0004385">
    <property type="term" value="F:GMP kinase activity"/>
    <property type="evidence" value="ECO:0007669"/>
    <property type="project" value="UniProtKB-UniRule"/>
</dbReference>
<dbReference type="PROSITE" id="PS50052">
    <property type="entry name" value="GUANYLATE_KINASE_2"/>
    <property type="match status" value="1"/>
</dbReference>
<dbReference type="PANTHER" id="PTHR23117">
    <property type="entry name" value="GUANYLATE KINASE-RELATED"/>
    <property type="match status" value="1"/>
</dbReference>
<evidence type="ECO:0000259" key="10">
    <source>
        <dbReference type="PROSITE" id="PS50052"/>
    </source>
</evidence>
<dbReference type="InterPro" id="IPR008144">
    <property type="entry name" value="Guanylate_kin-like_dom"/>
</dbReference>
<dbReference type="HAMAP" id="MF_00328">
    <property type="entry name" value="Guanylate_kinase"/>
    <property type="match status" value="1"/>
</dbReference>
<dbReference type="GO" id="GO:0005524">
    <property type="term" value="F:ATP binding"/>
    <property type="evidence" value="ECO:0007669"/>
    <property type="project" value="UniProtKB-UniRule"/>
</dbReference>
<dbReference type="Gene3D" id="3.30.63.10">
    <property type="entry name" value="Guanylate Kinase phosphate binding domain"/>
    <property type="match status" value="1"/>
</dbReference>
<evidence type="ECO:0000256" key="4">
    <source>
        <dbReference type="ARBA" id="ARBA00022679"/>
    </source>
</evidence>
<dbReference type="EC" id="2.7.4.8" evidence="2 9"/>
<dbReference type="PANTHER" id="PTHR23117:SF13">
    <property type="entry name" value="GUANYLATE KINASE"/>
    <property type="match status" value="1"/>
</dbReference>
<dbReference type="FunFam" id="3.30.63.10:FF:000002">
    <property type="entry name" value="Guanylate kinase 1"/>
    <property type="match status" value="1"/>
</dbReference>
<evidence type="ECO:0000313" key="11">
    <source>
        <dbReference type="EMBL" id="CAL4043526.1"/>
    </source>
</evidence>
<dbReference type="SMART" id="SM00072">
    <property type="entry name" value="GuKc"/>
    <property type="match status" value="1"/>
</dbReference>
<keyword evidence="9" id="KW-0963">Cytoplasm</keyword>
<dbReference type="Pfam" id="PF00625">
    <property type="entry name" value="Guanylate_kin"/>
    <property type="match status" value="1"/>
</dbReference>
<evidence type="ECO:0000256" key="6">
    <source>
        <dbReference type="ARBA" id="ARBA00022777"/>
    </source>
</evidence>
<comment type="function">
    <text evidence="9">Essential for recycling GMP and indirectly, cGMP.</text>
</comment>
<dbReference type="InterPro" id="IPR017665">
    <property type="entry name" value="Guanylate_kinase"/>
</dbReference>
<keyword evidence="5 9" id="KW-0547">Nucleotide-binding</keyword>
<evidence type="ECO:0000256" key="2">
    <source>
        <dbReference type="ARBA" id="ARBA00012961"/>
    </source>
</evidence>
<dbReference type="AlphaFoldDB" id="A0AAT9IGP7"/>
<sequence>MTKGTLFIISAPSGTGKSSLIRAFLKKKIINNIEVSVSHTTRSVRPGEINGKDYYFVSIKKFKIMIKKNKFIEYAKVFNHYYGTSYTSINNKLISGKDVFLDIDWQGAKQIKKKNINSKSIFLLPPSKKELLSRLKKRNQDSNFIISKRMKMVKTEISRFYQYDYIIVNDDFDASLLDIKYIILSQRLSIEHQKKHNINLIQNLLNK</sequence>
<evidence type="ECO:0000256" key="8">
    <source>
        <dbReference type="ARBA" id="ARBA00030128"/>
    </source>
</evidence>
<protein>
    <recommendedName>
        <fullName evidence="3 9">Guanylate kinase</fullName>
        <ecNumber evidence="2 9">2.7.4.8</ecNumber>
    </recommendedName>
    <alternativeName>
        <fullName evidence="8 9">GMP kinase</fullName>
    </alternativeName>
</protein>
<dbReference type="PROSITE" id="PS00856">
    <property type="entry name" value="GUANYLATE_KINASE_1"/>
    <property type="match status" value="1"/>
</dbReference>
<dbReference type="EMBL" id="OZ060371">
    <property type="protein sequence ID" value="CAL4043526.1"/>
    <property type="molecule type" value="Genomic_DNA"/>
</dbReference>
<evidence type="ECO:0000256" key="5">
    <source>
        <dbReference type="ARBA" id="ARBA00022741"/>
    </source>
</evidence>
<accession>A0AAT9IGP7</accession>
<dbReference type="InterPro" id="IPR020590">
    <property type="entry name" value="Guanylate_kinase_CS"/>
</dbReference>
<organism evidence="11">
    <name type="scientific">Buchnera aphidicola</name>
    <name type="common">Anoecia corni</name>
    <dbReference type="NCBI Taxonomy" id="2994477"/>
    <lineage>
        <taxon>Bacteria</taxon>
        <taxon>Pseudomonadati</taxon>
        <taxon>Pseudomonadota</taxon>
        <taxon>Gammaproteobacteria</taxon>
        <taxon>Enterobacterales</taxon>
        <taxon>Erwiniaceae</taxon>
        <taxon>Buchnera</taxon>
    </lineage>
</organism>
<evidence type="ECO:0000256" key="7">
    <source>
        <dbReference type="ARBA" id="ARBA00022840"/>
    </source>
</evidence>
<dbReference type="RefSeq" id="WP_367680870.1">
    <property type="nucleotide sequence ID" value="NZ_OZ060371.1"/>
</dbReference>
<evidence type="ECO:0000256" key="3">
    <source>
        <dbReference type="ARBA" id="ARBA00016296"/>
    </source>
</evidence>
<feature type="domain" description="Guanylate kinase-like" evidence="10">
    <location>
        <begin position="4"/>
        <end position="184"/>
    </location>
</feature>
<dbReference type="InterPro" id="IPR008145">
    <property type="entry name" value="GK/Ca_channel_bsu"/>
</dbReference>
<comment type="subcellular location">
    <subcellularLocation>
        <location evidence="9">Cytoplasm</location>
    </subcellularLocation>
</comment>
<dbReference type="SUPFAM" id="SSF52540">
    <property type="entry name" value="P-loop containing nucleoside triphosphate hydrolases"/>
    <property type="match status" value="1"/>
</dbReference>
<reference evidence="11" key="1">
    <citation type="submission" date="2024-06" db="EMBL/GenBank/DDBJ databases">
        <authorList>
            <person name="Manzano-Marin A."/>
            <person name="Manzano-Marin A."/>
            <person name="Alejandro Manzano Marin A."/>
        </authorList>
    </citation>
    <scope>NUCLEOTIDE SEQUENCE</scope>
    <source>
        <strain evidence="11">Ancorni-2928</strain>
    </source>
</reference>
<proteinExistence type="inferred from homology"/>
<evidence type="ECO:0000256" key="9">
    <source>
        <dbReference type="HAMAP-Rule" id="MF_00328"/>
    </source>
</evidence>
<gene>
    <name evidence="9 11" type="primary">gmk</name>
    <name evidence="11" type="ORF">BUANCORI2928_334</name>
</gene>